<evidence type="ECO:0000313" key="2">
    <source>
        <dbReference type="EMBL" id="SDX09030.1"/>
    </source>
</evidence>
<sequence length="427" mass="49899">MSNIIDIYPLSPLQEGMLFHSIYDQEDENSASYIVQISILLGGKLDTAIFKKAWEHVINRNEIFRSAFMWEEIDHPLQVVFGEASFEMDNEDWSTCSHDEREKRLKLLLESDRKKGFQLDEAQLMRVKVIKEAEAEYRIVWTHHHILLDGWSVSLVFKELFTIYLSMMKGEAWDLPKSPPYKKYIQWIKKQDKLKAEQYWKEELQGFTAPTPYTLERQNRSADKGYGESVQSLSVEETQALQVWVRKNKVTLNTLTQGVWSYLLSKYSGEQDVVFGVTSSGRPTEIVGVENMVGPFINTLPTRIQVSEDSKIVDWLLNIQEKEIERRQYEYTALTEIQGWSEVSREVPLFHTLYVFENYPAQKGNLDSDLEILNVHGVEQTNYPLNLVVIPGEQLSFKLMYDRSQFDEMTIDRIQGHLYHVLKQMTE</sequence>
<dbReference type="GO" id="GO:0003824">
    <property type="term" value="F:catalytic activity"/>
    <property type="evidence" value="ECO:0007669"/>
    <property type="project" value="InterPro"/>
</dbReference>
<protein>
    <submittedName>
        <fullName evidence="2">Condensation domain-containing protein</fullName>
    </submittedName>
</protein>
<evidence type="ECO:0000313" key="3">
    <source>
        <dbReference type="Proteomes" id="UP000198534"/>
    </source>
</evidence>
<dbReference type="STRING" id="1048340.SAMN05444487_11017"/>
<dbReference type="CDD" id="cd19543">
    <property type="entry name" value="DCL_NRPS"/>
    <property type="match status" value="1"/>
</dbReference>
<dbReference type="GO" id="GO:0008610">
    <property type="term" value="P:lipid biosynthetic process"/>
    <property type="evidence" value="ECO:0007669"/>
    <property type="project" value="UniProtKB-ARBA"/>
</dbReference>
<keyword evidence="3" id="KW-1185">Reference proteome</keyword>
<reference evidence="2 3" key="1">
    <citation type="submission" date="2016-10" db="EMBL/GenBank/DDBJ databases">
        <authorList>
            <person name="de Groot N.N."/>
        </authorList>
    </citation>
    <scope>NUCLEOTIDE SEQUENCE [LARGE SCALE GENOMIC DNA]</scope>
    <source>
        <strain evidence="2 3">DSM 45610</strain>
    </source>
</reference>
<dbReference type="PANTHER" id="PTHR45398:SF1">
    <property type="entry name" value="ENZYME, PUTATIVE (JCVI)-RELATED"/>
    <property type="match status" value="1"/>
</dbReference>
<dbReference type="AlphaFoldDB" id="A0A1H2YV27"/>
<dbReference type="Gene3D" id="3.30.559.10">
    <property type="entry name" value="Chloramphenicol acetyltransferase-like domain"/>
    <property type="match status" value="1"/>
</dbReference>
<dbReference type="SUPFAM" id="SSF52777">
    <property type="entry name" value="CoA-dependent acyltransferases"/>
    <property type="match status" value="2"/>
</dbReference>
<dbReference type="InterPro" id="IPR023213">
    <property type="entry name" value="CAT-like_dom_sf"/>
</dbReference>
<accession>A0A1H2YV27</accession>
<dbReference type="InterPro" id="IPR001242">
    <property type="entry name" value="Condensation_dom"/>
</dbReference>
<dbReference type="OrthoDB" id="9765680at2"/>
<feature type="domain" description="Condensation" evidence="1">
    <location>
        <begin position="6"/>
        <end position="426"/>
    </location>
</feature>
<organism evidence="2 3">
    <name type="scientific">Marininema mesophilum</name>
    <dbReference type="NCBI Taxonomy" id="1048340"/>
    <lineage>
        <taxon>Bacteria</taxon>
        <taxon>Bacillati</taxon>
        <taxon>Bacillota</taxon>
        <taxon>Bacilli</taxon>
        <taxon>Bacillales</taxon>
        <taxon>Thermoactinomycetaceae</taxon>
        <taxon>Marininema</taxon>
    </lineage>
</organism>
<evidence type="ECO:0000259" key="1">
    <source>
        <dbReference type="Pfam" id="PF00668"/>
    </source>
</evidence>
<dbReference type="PANTHER" id="PTHR45398">
    <property type="match status" value="1"/>
</dbReference>
<dbReference type="Gene3D" id="3.30.559.30">
    <property type="entry name" value="Nonribosomal peptide synthetase, condensation domain"/>
    <property type="match status" value="1"/>
</dbReference>
<dbReference type="Pfam" id="PF00668">
    <property type="entry name" value="Condensation"/>
    <property type="match status" value="1"/>
</dbReference>
<dbReference type="EMBL" id="FNNQ01000010">
    <property type="protein sequence ID" value="SDX09030.1"/>
    <property type="molecule type" value="Genomic_DNA"/>
</dbReference>
<proteinExistence type="predicted"/>
<name>A0A1H2YV27_9BACL</name>
<gene>
    <name evidence="2" type="ORF">SAMN05444487_11017</name>
</gene>
<dbReference type="Proteomes" id="UP000198534">
    <property type="component" value="Unassembled WGS sequence"/>
</dbReference>